<dbReference type="NCBIfam" id="TIGR03291">
    <property type="entry name" value="methan_mark_17"/>
    <property type="match status" value="1"/>
</dbReference>
<evidence type="ECO:0000313" key="2">
    <source>
        <dbReference type="Proteomes" id="UP001183006"/>
    </source>
</evidence>
<name>A0AA51UE96_9EURY</name>
<dbReference type="RefSeq" id="WP_309307389.1">
    <property type="nucleotide sequence ID" value="NZ_CP133594.1"/>
</dbReference>
<dbReference type="EMBL" id="CP133594">
    <property type="protein sequence ID" value="WMW21600.1"/>
    <property type="molecule type" value="Genomic_DNA"/>
</dbReference>
<organism evidence="1 2">
    <name type="scientific">Methanolobus mangrovi</name>
    <dbReference type="NCBI Taxonomy" id="3072977"/>
    <lineage>
        <taxon>Archaea</taxon>
        <taxon>Methanobacteriati</taxon>
        <taxon>Methanobacteriota</taxon>
        <taxon>Stenosarchaea group</taxon>
        <taxon>Methanomicrobia</taxon>
        <taxon>Methanosarcinales</taxon>
        <taxon>Methanosarcinaceae</taxon>
        <taxon>Methanolobus</taxon>
    </lineage>
</organism>
<proteinExistence type="predicted"/>
<dbReference type="Pfam" id="PF09886">
    <property type="entry name" value="DUF2113"/>
    <property type="match status" value="1"/>
</dbReference>
<gene>
    <name evidence="1" type="ORF">RE476_09400</name>
</gene>
<dbReference type="AlphaFoldDB" id="A0AA51UE96"/>
<protein>
    <submittedName>
        <fullName evidence="1">Methanogenesis marker 17 protein</fullName>
    </submittedName>
</protein>
<evidence type="ECO:0000313" key="1">
    <source>
        <dbReference type="EMBL" id="WMW21600.1"/>
    </source>
</evidence>
<dbReference type="KEGG" id="mmav:RE476_09400"/>
<dbReference type="InterPro" id="IPR016762">
    <property type="entry name" value="Methan_mark_17"/>
</dbReference>
<dbReference type="Proteomes" id="UP001183006">
    <property type="component" value="Chromosome"/>
</dbReference>
<dbReference type="GeneID" id="84230355"/>
<accession>A0AA51UE96</accession>
<reference evidence="1" key="1">
    <citation type="submission" date="2023-08" db="EMBL/GenBank/DDBJ databases">
        <title>Methanolobus mangrovi sp. nov. and Methanolobus sediminis sp. nov, two novel methylotrophic methanogens isolated from mangrove sediments in China.</title>
        <authorList>
            <person name="Zhou J."/>
        </authorList>
    </citation>
    <scope>NUCLEOTIDE SEQUENCE</scope>
    <source>
        <strain evidence="1">FTZ2</strain>
    </source>
</reference>
<dbReference type="PIRSF" id="PIRSF019464">
    <property type="entry name" value="UCP019464"/>
    <property type="match status" value="1"/>
</dbReference>
<sequence>MEALETFIVESTVQEEGEAYRSIVSDIITELVLGGAIGRIKVVIRPEDSLYQMAIILRGSQPTVKVSDIGSVESGNIAKKEVRISITEEKYLPELLDLLWARYGRTKVYQPERNTLIINAEDTDTEIQFLTDMVVADPRRTLQSRLVEMAIRSTPEGFRVRYHSMDSHKFVFVASEDTLKPEWIQEAHQMVTELMEEK</sequence>
<keyword evidence="2" id="KW-1185">Reference proteome</keyword>